<keyword evidence="1" id="KW-1133">Transmembrane helix</keyword>
<keyword evidence="1" id="KW-0812">Transmembrane</keyword>
<dbReference type="Proteomes" id="UP001601059">
    <property type="component" value="Unassembled WGS sequence"/>
</dbReference>
<comment type="caution">
    <text evidence="3">The sequence shown here is derived from an EMBL/GenBank/DDBJ whole genome shotgun (WGS) entry which is preliminary data.</text>
</comment>
<dbReference type="EMBL" id="JBIACK010000002">
    <property type="protein sequence ID" value="MFE8700460.1"/>
    <property type="molecule type" value="Genomic_DNA"/>
</dbReference>
<evidence type="ECO:0000313" key="3">
    <source>
        <dbReference type="EMBL" id="MFE8700460.1"/>
    </source>
</evidence>
<feature type="domain" description="DUF4179" evidence="2">
    <location>
        <begin position="58"/>
        <end position="135"/>
    </location>
</feature>
<protein>
    <submittedName>
        <fullName evidence="3">DUF4179 domain-containing protein</fullName>
    </submittedName>
</protein>
<proteinExistence type="predicted"/>
<feature type="transmembrane region" description="Helical" evidence="1">
    <location>
        <begin position="50"/>
        <end position="72"/>
    </location>
</feature>
<dbReference type="Pfam" id="PF13786">
    <property type="entry name" value="DUF4179"/>
    <property type="match status" value="1"/>
</dbReference>
<reference evidence="3 4" key="1">
    <citation type="submission" date="2024-08" db="EMBL/GenBank/DDBJ databases">
        <title>Two novel Cytobacillus novel species.</title>
        <authorList>
            <person name="Liu G."/>
        </authorList>
    </citation>
    <scope>NUCLEOTIDE SEQUENCE [LARGE SCALE GENOMIC DNA]</scope>
    <source>
        <strain evidence="3 4">FJAT-54145</strain>
    </source>
</reference>
<sequence length="452" mass="51163">MNGNYNNLKEEMINSNLQEKLTFTKEDRENVFASLNRNKSKESSTRLKRLFPKVVIPALTATFLMIGSAILLNQVINSSNGTLTNKDSNLTSGNGDINHTFSMLNEAITDNGISVTVNNVLFDGKFIYLHYTAKSDSKTVTGENSDPGNLKIKVNGVEKSFKLEGYGDHTLLPNEEEVIAQLKPKGNLPDTFQLDASFQKIGQTEGDWEFSIPVAKSDYLVKKFKPNVSSTYAKTNTKMSVKEVIFSPTQTKIYTSVKNPIYHTDIVQEMITDESEPMMMYEVLNEFNEVIPVYHTLSDNYSPILTIAPTRNLEKLPESLTLKTIVMRTWGGSYEGKPHELEKSAPLSTTTPFLVEQEKDAGIRIQKVEKKQGEIWIHYDIEGNLPLYRNSIYLMGDGQTTINPTNYGDMNYYQRSHIAKFKTDEPIENLRVGTFATDYREIKELEVKIPIK</sequence>
<keyword evidence="4" id="KW-1185">Reference proteome</keyword>
<dbReference type="InterPro" id="IPR025436">
    <property type="entry name" value="DUF4179"/>
</dbReference>
<evidence type="ECO:0000313" key="4">
    <source>
        <dbReference type="Proteomes" id="UP001601059"/>
    </source>
</evidence>
<gene>
    <name evidence="3" type="ORF">ACFYKX_07535</name>
</gene>
<keyword evidence="1" id="KW-0472">Membrane</keyword>
<dbReference type="RefSeq" id="WP_389359646.1">
    <property type="nucleotide sequence ID" value="NZ_JBIACK010000002.1"/>
</dbReference>
<evidence type="ECO:0000259" key="2">
    <source>
        <dbReference type="Pfam" id="PF13786"/>
    </source>
</evidence>
<accession>A0ABW6KB42</accession>
<dbReference type="Gene3D" id="2.60.40.1630">
    <property type="entry name" value="bacillus anthracis domain"/>
    <property type="match status" value="1"/>
</dbReference>
<evidence type="ECO:0000256" key="1">
    <source>
        <dbReference type="SAM" id="Phobius"/>
    </source>
</evidence>
<name>A0ABW6KB42_9BACI</name>
<organism evidence="3 4">
    <name type="scientific">Cytobacillus spartinae</name>
    <dbReference type="NCBI Taxonomy" id="3299023"/>
    <lineage>
        <taxon>Bacteria</taxon>
        <taxon>Bacillati</taxon>
        <taxon>Bacillota</taxon>
        <taxon>Bacilli</taxon>
        <taxon>Bacillales</taxon>
        <taxon>Bacillaceae</taxon>
        <taxon>Cytobacillus</taxon>
    </lineage>
</organism>